<evidence type="ECO:0000313" key="3">
    <source>
        <dbReference type="EMBL" id="MBE9395952.1"/>
    </source>
</evidence>
<keyword evidence="1" id="KW-0808">Transferase</keyword>
<dbReference type="EMBL" id="JADEYS010000001">
    <property type="protein sequence ID" value="MBE9395952.1"/>
    <property type="molecule type" value="Genomic_DNA"/>
</dbReference>
<dbReference type="GO" id="GO:0016757">
    <property type="term" value="F:glycosyltransferase activity"/>
    <property type="evidence" value="ECO:0007669"/>
    <property type="project" value="InterPro"/>
</dbReference>
<organism evidence="3 4">
    <name type="scientific">Pontibacterium sinense</name>
    <dbReference type="NCBI Taxonomy" id="2781979"/>
    <lineage>
        <taxon>Bacteria</taxon>
        <taxon>Pseudomonadati</taxon>
        <taxon>Pseudomonadota</taxon>
        <taxon>Gammaproteobacteria</taxon>
        <taxon>Oceanospirillales</taxon>
        <taxon>Oceanospirillaceae</taxon>
        <taxon>Pontibacterium</taxon>
    </lineage>
</organism>
<dbReference type="InterPro" id="IPR001296">
    <property type="entry name" value="Glyco_trans_1"/>
</dbReference>
<accession>A0A8J7FJI0</accession>
<dbReference type="PANTHER" id="PTHR46401">
    <property type="entry name" value="GLYCOSYLTRANSFERASE WBBK-RELATED"/>
    <property type="match status" value="1"/>
</dbReference>
<dbReference type="AlphaFoldDB" id="A0A8J7FJI0"/>
<dbReference type="Proteomes" id="UP000640333">
    <property type="component" value="Unassembled WGS sequence"/>
</dbReference>
<dbReference type="RefSeq" id="WP_193951502.1">
    <property type="nucleotide sequence ID" value="NZ_JADEYS010000001.1"/>
</dbReference>
<evidence type="ECO:0000256" key="1">
    <source>
        <dbReference type="ARBA" id="ARBA00022679"/>
    </source>
</evidence>
<sequence length="362" mass="40375">MKRIKIHQFTPATAVGDGVTTGLFVTQKLLRSIGYESTIYSAHIPPTLTDKIQPIDMLHSKETDLLLVHHSMGHDHDDLITSFQCPMAMIYHNITPARFFAAGTAEHIYSKKGRQQLKQWSDLFIGAIGDSLYNSEELKDAGYSNIITLPMLIDMEKFHEKTVSAPKDWGLNLSRSRLLSVGRIVENKRQHLLLEAMWYLKNHHDDITLPQLVIVGGVTSPEYEYSLKAHILKLGLEDDVLMPGKCSDEELSWLYQNSDCYWCASEHEGFCMPLIESGFFELPVVSFASSNIPSTLGESGLIIEQSDPAILAATTAQLLANNTLKQDLINAGTRNLNNFQSSTLIPKLSAYLSSLNPALTIQ</sequence>
<feature type="domain" description="Glycosyl transferase family 1" evidence="2">
    <location>
        <begin position="167"/>
        <end position="333"/>
    </location>
</feature>
<dbReference type="GO" id="GO:0009103">
    <property type="term" value="P:lipopolysaccharide biosynthetic process"/>
    <property type="evidence" value="ECO:0007669"/>
    <property type="project" value="TreeGrafter"/>
</dbReference>
<gene>
    <name evidence="3" type="ORF">IOQ59_01620</name>
</gene>
<proteinExistence type="predicted"/>
<comment type="caution">
    <text evidence="3">The sequence shown here is derived from an EMBL/GenBank/DDBJ whole genome shotgun (WGS) entry which is preliminary data.</text>
</comment>
<dbReference type="PANTHER" id="PTHR46401:SF2">
    <property type="entry name" value="GLYCOSYLTRANSFERASE WBBK-RELATED"/>
    <property type="match status" value="1"/>
</dbReference>
<protein>
    <submittedName>
        <fullName evidence="3">Glycosyltransferase family 4 protein</fullName>
    </submittedName>
</protein>
<dbReference type="SUPFAM" id="SSF53756">
    <property type="entry name" value="UDP-Glycosyltransferase/glycogen phosphorylase"/>
    <property type="match status" value="1"/>
</dbReference>
<dbReference type="Pfam" id="PF00534">
    <property type="entry name" value="Glycos_transf_1"/>
    <property type="match status" value="1"/>
</dbReference>
<dbReference type="CDD" id="cd03801">
    <property type="entry name" value="GT4_PimA-like"/>
    <property type="match status" value="1"/>
</dbReference>
<keyword evidence="4" id="KW-1185">Reference proteome</keyword>
<evidence type="ECO:0000259" key="2">
    <source>
        <dbReference type="Pfam" id="PF00534"/>
    </source>
</evidence>
<evidence type="ECO:0000313" key="4">
    <source>
        <dbReference type="Proteomes" id="UP000640333"/>
    </source>
</evidence>
<dbReference type="Gene3D" id="3.40.50.2000">
    <property type="entry name" value="Glycogen Phosphorylase B"/>
    <property type="match status" value="1"/>
</dbReference>
<name>A0A8J7FJI0_9GAMM</name>
<reference evidence="3" key="1">
    <citation type="submission" date="2020-10" db="EMBL/GenBank/DDBJ databases">
        <title>Bacterium isolated from coastal waters sediment.</title>
        <authorList>
            <person name="Chen R.-J."/>
            <person name="Lu D.-C."/>
            <person name="Zhu K.-L."/>
            <person name="Du Z.-J."/>
        </authorList>
    </citation>
    <scope>NUCLEOTIDE SEQUENCE</scope>
    <source>
        <strain evidence="3">N1Y112</strain>
    </source>
</reference>